<reference evidence="4" key="1">
    <citation type="submission" date="2020-10" db="EMBL/GenBank/DDBJ databases">
        <title>Bacterium isolated from coastal waters sediment.</title>
        <authorList>
            <person name="Chen R.-J."/>
            <person name="Lu D.-C."/>
            <person name="Zhu K.-L."/>
            <person name="Du Z.-J."/>
        </authorList>
    </citation>
    <scope>NUCLEOTIDE SEQUENCE</scope>
    <source>
        <strain evidence="4">N1Y112</strain>
    </source>
</reference>
<dbReference type="PANTHER" id="PTHR33525:SF5">
    <property type="entry name" value="TWO COMPONENT SIGNAL TRANSDUCTION SYSTEM RESPONSE REGULATOR"/>
    <property type="match status" value="1"/>
</dbReference>
<evidence type="ECO:0000256" key="1">
    <source>
        <dbReference type="PROSITE-ProRule" id="PRU00169"/>
    </source>
</evidence>
<dbReference type="InterPro" id="IPR013976">
    <property type="entry name" value="HDOD"/>
</dbReference>
<dbReference type="GO" id="GO:0000160">
    <property type="term" value="P:phosphorelay signal transduction system"/>
    <property type="evidence" value="ECO:0007669"/>
    <property type="project" value="InterPro"/>
</dbReference>
<dbReference type="RefSeq" id="WP_193951714.1">
    <property type="nucleotide sequence ID" value="NZ_JADEYS010000002.1"/>
</dbReference>
<dbReference type="Gene3D" id="1.10.3210.10">
    <property type="entry name" value="Hypothetical protein af1432"/>
    <property type="match status" value="1"/>
</dbReference>
<name>A0A8J7K5Y1_9GAMM</name>
<feature type="modified residue" description="4-aspartylphosphate" evidence="1">
    <location>
        <position position="58"/>
    </location>
</feature>
<dbReference type="Pfam" id="PF00072">
    <property type="entry name" value="Response_reg"/>
    <property type="match status" value="1"/>
</dbReference>
<dbReference type="InterPro" id="IPR011006">
    <property type="entry name" value="CheY-like_superfamily"/>
</dbReference>
<evidence type="ECO:0000313" key="5">
    <source>
        <dbReference type="Proteomes" id="UP000640333"/>
    </source>
</evidence>
<feature type="domain" description="Response regulatory" evidence="2">
    <location>
        <begin position="7"/>
        <end position="122"/>
    </location>
</feature>
<dbReference type="Gene3D" id="3.40.50.2300">
    <property type="match status" value="1"/>
</dbReference>
<dbReference type="Proteomes" id="UP000640333">
    <property type="component" value="Unassembled WGS sequence"/>
</dbReference>
<keyword evidence="1" id="KW-0597">Phosphoprotein</keyword>
<dbReference type="InterPro" id="IPR001789">
    <property type="entry name" value="Sig_transdc_resp-reg_receiver"/>
</dbReference>
<feature type="domain" description="HDOD" evidence="3">
    <location>
        <begin position="143"/>
        <end position="329"/>
    </location>
</feature>
<dbReference type="InterPro" id="IPR052340">
    <property type="entry name" value="RNase_Y/CdgJ"/>
</dbReference>
<accession>A0A8J7K5Y1</accession>
<protein>
    <submittedName>
        <fullName evidence="4">HDOD domain-containing protein</fullName>
    </submittedName>
</protein>
<proteinExistence type="predicted"/>
<dbReference type="SUPFAM" id="SSF109604">
    <property type="entry name" value="HD-domain/PDEase-like"/>
    <property type="match status" value="1"/>
</dbReference>
<dbReference type="SMART" id="SM00448">
    <property type="entry name" value="REC"/>
    <property type="match status" value="1"/>
</dbReference>
<dbReference type="PROSITE" id="PS51833">
    <property type="entry name" value="HDOD"/>
    <property type="match status" value="1"/>
</dbReference>
<organism evidence="4 5">
    <name type="scientific">Pontibacterium sinense</name>
    <dbReference type="NCBI Taxonomy" id="2781979"/>
    <lineage>
        <taxon>Bacteria</taxon>
        <taxon>Pseudomonadati</taxon>
        <taxon>Pseudomonadota</taxon>
        <taxon>Gammaproteobacteria</taxon>
        <taxon>Oceanospirillales</taxon>
        <taxon>Oceanospirillaceae</taxon>
        <taxon>Pontibacterium</taxon>
    </lineage>
</organism>
<evidence type="ECO:0000259" key="3">
    <source>
        <dbReference type="PROSITE" id="PS51833"/>
    </source>
</evidence>
<evidence type="ECO:0000313" key="4">
    <source>
        <dbReference type="EMBL" id="MBE9396161.1"/>
    </source>
</evidence>
<dbReference type="EMBL" id="JADEYS010000002">
    <property type="protein sequence ID" value="MBE9396161.1"/>
    <property type="molecule type" value="Genomic_DNA"/>
</dbReference>
<keyword evidence="5" id="KW-1185">Reference proteome</keyword>
<dbReference type="Pfam" id="PF08668">
    <property type="entry name" value="HDOD"/>
    <property type="match status" value="1"/>
</dbReference>
<evidence type="ECO:0000259" key="2">
    <source>
        <dbReference type="PROSITE" id="PS50110"/>
    </source>
</evidence>
<gene>
    <name evidence="4" type="ORF">IOQ59_02675</name>
</gene>
<sequence length="375" mass="41625">MTPDKPKVLFLDDESSALRSLHRNLRRHFRDWELVFEQCPEDALRQLDTLSPWVVVSDKRMPRMDGIEFLGHVRQQCPLAVRILLSGETDTDKAVPAVGVAHLMLPKPFEMEGLIDALHAAQCLRELPIPLHLREQIGCIDSLPVLPAVYKALVSYLNQTDEPDSERIAEIITQDTAILSKILQLANSAFFGFATPATSAIDAVVRLGQGMIKNLVLCAGIFRQDSSNNTYEHEQLCRQAEHVAGIMRTLSQEMKLSRAEADHHYVLGMLHNVGGLISGETGNSERNAVISAYLLKLWGFDSDTVVAVLYQLHPENAHKIKPMTLRLHASTVINHAHQIGGDPLAADSGLNQSLLRDAGMLEQVEQYLQADTANQ</sequence>
<dbReference type="PIRSF" id="PIRSF036883">
    <property type="entry name" value="RR_HD-GYP_mod"/>
    <property type="match status" value="1"/>
</dbReference>
<dbReference type="InterPro" id="IPR014626">
    <property type="entry name" value="Sig_transdc_resp-reg_put"/>
</dbReference>
<dbReference type="SUPFAM" id="SSF52172">
    <property type="entry name" value="CheY-like"/>
    <property type="match status" value="1"/>
</dbReference>
<dbReference type="AlphaFoldDB" id="A0A8J7K5Y1"/>
<comment type="caution">
    <text evidence="4">The sequence shown here is derived from an EMBL/GenBank/DDBJ whole genome shotgun (WGS) entry which is preliminary data.</text>
</comment>
<dbReference type="PROSITE" id="PS50110">
    <property type="entry name" value="RESPONSE_REGULATORY"/>
    <property type="match status" value="1"/>
</dbReference>
<dbReference type="PANTHER" id="PTHR33525">
    <property type="match status" value="1"/>
</dbReference>